<evidence type="ECO:0000313" key="10">
    <source>
        <dbReference type="Proteomes" id="UP000293852"/>
    </source>
</evidence>
<keyword evidence="3" id="KW-0813">Transport</keyword>
<dbReference type="GO" id="GO:0005886">
    <property type="term" value="C:plasma membrane"/>
    <property type="evidence" value="ECO:0007669"/>
    <property type="project" value="UniProtKB-SubCell"/>
</dbReference>
<keyword evidence="4 8" id="KW-1003">Cell membrane</keyword>
<evidence type="ECO:0000256" key="5">
    <source>
        <dbReference type="ARBA" id="ARBA00022692"/>
    </source>
</evidence>
<dbReference type="Pfam" id="PF01925">
    <property type="entry name" value="TauE"/>
    <property type="match status" value="1"/>
</dbReference>
<comment type="caution">
    <text evidence="9">The sequence shown here is derived from an EMBL/GenBank/DDBJ whole genome shotgun (WGS) entry which is preliminary data.</text>
</comment>
<feature type="transmembrane region" description="Helical" evidence="8">
    <location>
        <begin position="92"/>
        <end position="113"/>
    </location>
</feature>
<dbReference type="InterPro" id="IPR002781">
    <property type="entry name" value="TM_pro_TauE-like"/>
</dbReference>
<evidence type="ECO:0000256" key="3">
    <source>
        <dbReference type="ARBA" id="ARBA00022448"/>
    </source>
</evidence>
<proteinExistence type="inferred from homology"/>
<gene>
    <name evidence="9" type="ORF">EV386_0420</name>
</gene>
<dbReference type="PANTHER" id="PTHR30269">
    <property type="entry name" value="TRANSMEMBRANE PROTEIN YFCA"/>
    <property type="match status" value="1"/>
</dbReference>
<keyword evidence="5 8" id="KW-0812">Transmembrane</keyword>
<dbReference type="AlphaFoldDB" id="A0A4Q7LZ22"/>
<keyword evidence="7 8" id="KW-0472">Membrane</keyword>
<evidence type="ECO:0000256" key="1">
    <source>
        <dbReference type="ARBA" id="ARBA00004651"/>
    </source>
</evidence>
<evidence type="ECO:0000256" key="4">
    <source>
        <dbReference type="ARBA" id="ARBA00022475"/>
    </source>
</evidence>
<evidence type="ECO:0000256" key="2">
    <source>
        <dbReference type="ARBA" id="ARBA00009142"/>
    </source>
</evidence>
<keyword evidence="6 8" id="KW-1133">Transmembrane helix</keyword>
<dbReference type="PANTHER" id="PTHR30269:SF37">
    <property type="entry name" value="MEMBRANE TRANSPORTER PROTEIN"/>
    <property type="match status" value="1"/>
</dbReference>
<sequence length="251" mass="25752">MLAALVVAILVGGVLQRVTGLGFAMVAGPFVVLLLGPHQGVLVVNLMGATSALLILVRVLRDVDWRRFAVMAPASLCTTIPGAWLLRDASSASLEVTVGVVVIVGLTVSLLAHRLRGERRLWRPEALWPAAVGASLAGAGSVAAGIGGPPLAAYSVLDRWDPRVFAATLQPFFVVNALGAAGAKLTLTDASLPPLAWWAWAALAAAVVAAFVAGDVVARHVSRALMRRALVVLAYAGGLATALRGLGLAPG</sequence>
<feature type="transmembrane region" description="Helical" evidence="8">
    <location>
        <begin position="68"/>
        <end position="86"/>
    </location>
</feature>
<evidence type="ECO:0000313" key="9">
    <source>
        <dbReference type="EMBL" id="RZS60174.1"/>
    </source>
</evidence>
<dbReference type="EMBL" id="SGWX01000001">
    <property type="protein sequence ID" value="RZS60174.1"/>
    <property type="molecule type" value="Genomic_DNA"/>
</dbReference>
<reference evidence="9 10" key="1">
    <citation type="submission" date="2019-02" db="EMBL/GenBank/DDBJ databases">
        <title>Sequencing the genomes of 1000 actinobacteria strains.</title>
        <authorList>
            <person name="Klenk H.-P."/>
        </authorList>
    </citation>
    <scope>NUCLEOTIDE SEQUENCE [LARGE SCALE GENOMIC DNA]</scope>
    <source>
        <strain evidence="9 10">DSM 16932</strain>
    </source>
</reference>
<evidence type="ECO:0000256" key="7">
    <source>
        <dbReference type="ARBA" id="ARBA00023136"/>
    </source>
</evidence>
<keyword evidence="10" id="KW-1185">Reference proteome</keyword>
<dbReference type="InterPro" id="IPR052017">
    <property type="entry name" value="TSUP"/>
</dbReference>
<name>A0A4Q7LZ22_9MICO</name>
<feature type="transmembrane region" description="Helical" evidence="8">
    <location>
        <begin position="195"/>
        <end position="217"/>
    </location>
</feature>
<evidence type="ECO:0000256" key="8">
    <source>
        <dbReference type="RuleBase" id="RU363041"/>
    </source>
</evidence>
<comment type="subcellular location">
    <subcellularLocation>
        <location evidence="1 8">Cell membrane</location>
        <topology evidence="1 8">Multi-pass membrane protein</topology>
    </subcellularLocation>
</comment>
<dbReference type="RefSeq" id="WP_130411873.1">
    <property type="nucleotide sequence ID" value="NZ_SGWX01000001.1"/>
</dbReference>
<evidence type="ECO:0000256" key="6">
    <source>
        <dbReference type="ARBA" id="ARBA00022989"/>
    </source>
</evidence>
<protein>
    <recommendedName>
        <fullName evidence="8">Probable membrane transporter protein</fullName>
    </recommendedName>
</protein>
<organism evidence="9 10">
    <name type="scientific">Xylanimonas ulmi</name>
    <dbReference type="NCBI Taxonomy" id="228973"/>
    <lineage>
        <taxon>Bacteria</taxon>
        <taxon>Bacillati</taxon>
        <taxon>Actinomycetota</taxon>
        <taxon>Actinomycetes</taxon>
        <taxon>Micrococcales</taxon>
        <taxon>Promicromonosporaceae</taxon>
        <taxon>Xylanimonas</taxon>
    </lineage>
</organism>
<accession>A0A4Q7LZ22</accession>
<comment type="similarity">
    <text evidence="2 8">Belongs to the 4-toluene sulfonate uptake permease (TSUP) (TC 2.A.102) family.</text>
</comment>
<dbReference type="Proteomes" id="UP000293852">
    <property type="component" value="Unassembled WGS sequence"/>
</dbReference>
<feature type="transmembrane region" description="Helical" evidence="8">
    <location>
        <begin position="30"/>
        <end position="56"/>
    </location>
</feature>
<feature type="transmembrane region" description="Helical" evidence="8">
    <location>
        <begin position="229"/>
        <end position="249"/>
    </location>
</feature>
<dbReference type="OrthoDB" id="3872971at2"/>